<dbReference type="GO" id="GO:0008237">
    <property type="term" value="F:metallopeptidase activity"/>
    <property type="evidence" value="ECO:0007669"/>
    <property type="project" value="UniProtKB-KW"/>
</dbReference>
<keyword evidence="6" id="KW-0862">Zinc</keyword>
<reference evidence="12" key="2">
    <citation type="journal article" date="2022" name="Microb. Genom.">
        <title>A chromosome-scale genome assembly of the tomato pathogen Cladosporium fulvum reveals a compartmentalized genome architecture and the presence of a dispensable chromosome.</title>
        <authorList>
            <person name="Zaccaron A.Z."/>
            <person name="Chen L.H."/>
            <person name="Samaras A."/>
            <person name="Stergiopoulos I."/>
        </authorList>
    </citation>
    <scope>NUCLEOTIDE SEQUENCE</scope>
    <source>
        <strain evidence="12">Race5_Kim</strain>
    </source>
</reference>
<dbReference type="AlphaFoldDB" id="A0A9Q8P5G6"/>
<comment type="similarity">
    <text evidence="1">Belongs to the peptidase M43B family.</text>
</comment>
<dbReference type="PANTHER" id="PTHR47466">
    <property type="match status" value="1"/>
</dbReference>
<dbReference type="GeneID" id="71983015"/>
<keyword evidence="8" id="KW-1015">Disulfide bond</keyword>
<organism evidence="12 13">
    <name type="scientific">Passalora fulva</name>
    <name type="common">Tomato leaf mold</name>
    <name type="synonym">Cladosporium fulvum</name>
    <dbReference type="NCBI Taxonomy" id="5499"/>
    <lineage>
        <taxon>Eukaryota</taxon>
        <taxon>Fungi</taxon>
        <taxon>Dikarya</taxon>
        <taxon>Ascomycota</taxon>
        <taxon>Pezizomycotina</taxon>
        <taxon>Dothideomycetes</taxon>
        <taxon>Dothideomycetidae</taxon>
        <taxon>Mycosphaerellales</taxon>
        <taxon>Mycosphaerellaceae</taxon>
        <taxon>Fulvia</taxon>
    </lineage>
</organism>
<proteinExistence type="inferred from homology"/>
<dbReference type="PANTHER" id="PTHR47466:SF1">
    <property type="entry name" value="METALLOPROTEASE MEP1 (AFU_ORTHOLOGUE AFUA_1G07730)-RELATED"/>
    <property type="match status" value="1"/>
</dbReference>
<evidence type="ECO:0000256" key="7">
    <source>
        <dbReference type="ARBA" id="ARBA00023049"/>
    </source>
</evidence>
<evidence type="ECO:0000256" key="1">
    <source>
        <dbReference type="ARBA" id="ARBA00008721"/>
    </source>
</evidence>
<evidence type="ECO:0000256" key="5">
    <source>
        <dbReference type="ARBA" id="ARBA00022801"/>
    </source>
</evidence>
<reference evidence="12" key="1">
    <citation type="submission" date="2021-12" db="EMBL/GenBank/DDBJ databases">
        <authorList>
            <person name="Zaccaron A."/>
            <person name="Stergiopoulos I."/>
        </authorList>
    </citation>
    <scope>NUCLEOTIDE SEQUENCE</scope>
    <source>
        <strain evidence="12">Race5_Kim</strain>
    </source>
</reference>
<dbReference type="KEGG" id="ffu:CLAFUR5_03137"/>
<dbReference type="EMBL" id="CP090164">
    <property type="protein sequence ID" value="UJO13742.1"/>
    <property type="molecule type" value="Genomic_DNA"/>
</dbReference>
<accession>A0A9Q8P5G6</accession>
<dbReference type="OrthoDB" id="536211at2759"/>
<dbReference type="InterPro" id="IPR024079">
    <property type="entry name" value="MetalloPept_cat_dom_sf"/>
</dbReference>
<evidence type="ECO:0000256" key="8">
    <source>
        <dbReference type="ARBA" id="ARBA00023157"/>
    </source>
</evidence>
<keyword evidence="2" id="KW-0645">Protease</keyword>
<gene>
    <name evidence="12" type="ORF">CLAFUR5_03137</name>
</gene>
<evidence type="ECO:0000256" key="6">
    <source>
        <dbReference type="ARBA" id="ARBA00022833"/>
    </source>
</evidence>
<feature type="region of interest" description="Disordered" evidence="9">
    <location>
        <begin position="247"/>
        <end position="271"/>
    </location>
</feature>
<evidence type="ECO:0000256" key="10">
    <source>
        <dbReference type="SAM" id="SignalP"/>
    </source>
</evidence>
<dbReference type="SUPFAM" id="SSF55486">
    <property type="entry name" value="Metalloproteases ('zincins'), catalytic domain"/>
    <property type="match status" value="1"/>
</dbReference>
<feature type="domain" description="Peptidase M43 pregnancy-associated plasma-A" evidence="11">
    <location>
        <begin position="160"/>
        <end position="302"/>
    </location>
</feature>
<feature type="chain" id="PRO_5040161933" evidence="10">
    <location>
        <begin position="19"/>
        <end position="310"/>
    </location>
</feature>
<dbReference type="Gene3D" id="3.40.390.10">
    <property type="entry name" value="Collagenase (Catalytic Domain)"/>
    <property type="match status" value="1"/>
</dbReference>
<evidence type="ECO:0000256" key="9">
    <source>
        <dbReference type="SAM" id="MobiDB-lite"/>
    </source>
</evidence>
<feature type="signal peptide" evidence="10">
    <location>
        <begin position="1"/>
        <end position="18"/>
    </location>
</feature>
<protein>
    <submittedName>
        <fullName evidence="12">Extracellular metalloprotease</fullName>
    </submittedName>
</protein>
<dbReference type="Pfam" id="PF05572">
    <property type="entry name" value="Peptidase_M43"/>
    <property type="match status" value="1"/>
</dbReference>
<dbReference type="RefSeq" id="XP_047758108.1">
    <property type="nucleotide sequence ID" value="XM_047902285.1"/>
</dbReference>
<evidence type="ECO:0000256" key="4">
    <source>
        <dbReference type="ARBA" id="ARBA00022729"/>
    </source>
</evidence>
<keyword evidence="3" id="KW-0479">Metal-binding</keyword>
<evidence type="ECO:0000259" key="11">
    <source>
        <dbReference type="Pfam" id="PF05572"/>
    </source>
</evidence>
<evidence type="ECO:0000313" key="13">
    <source>
        <dbReference type="Proteomes" id="UP000756132"/>
    </source>
</evidence>
<evidence type="ECO:0000256" key="2">
    <source>
        <dbReference type="ARBA" id="ARBA00022670"/>
    </source>
</evidence>
<dbReference type="CDD" id="cd04275">
    <property type="entry name" value="ZnMc_pappalysin_like"/>
    <property type="match status" value="1"/>
</dbReference>
<dbReference type="OMA" id="ECYERFT"/>
<dbReference type="GO" id="GO:0046872">
    <property type="term" value="F:metal ion binding"/>
    <property type="evidence" value="ECO:0007669"/>
    <property type="project" value="UniProtKB-KW"/>
</dbReference>
<dbReference type="InterPro" id="IPR008754">
    <property type="entry name" value="Peptidase_M43"/>
</dbReference>
<keyword evidence="7 12" id="KW-0482">Metalloprotease</keyword>
<sequence length="310" mass="33386">MKSFTIAALAALSAVASALSGGNITSFTDPATGKTIRHFDCDVNRGKASTHFNETVKFFLRNSRRPVSGGSSASLVKRQTLSPALNVKVYMHLVTTVAKKGLLTEDNAKAQLEALNKAYTPIGLTFTLAGTTIDANDAWSVGDGTSMDDLKKARRQGTYQDLNLYFHSDLSGGVLGTCTLPSQVTKQTLPSQYFSDGCNINAETMPGREMTGYNKGMTAVHETGHWLGLLHTFEGYSCTGDGDSIADTPAQSTSTDGCPTKPPKDSCPDQTGVDSIQNYMDYSSDDCYEAFTPGQVTRIQNMWKTYRAGF</sequence>
<dbReference type="Proteomes" id="UP000756132">
    <property type="component" value="Chromosome 2"/>
</dbReference>
<name>A0A9Q8P5G6_PASFU</name>
<evidence type="ECO:0000313" key="12">
    <source>
        <dbReference type="EMBL" id="UJO13742.1"/>
    </source>
</evidence>
<keyword evidence="4 10" id="KW-0732">Signal</keyword>
<dbReference type="GO" id="GO:0006508">
    <property type="term" value="P:proteolysis"/>
    <property type="evidence" value="ECO:0007669"/>
    <property type="project" value="UniProtKB-KW"/>
</dbReference>
<evidence type="ECO:0000256" key="3">
    <source>
        <dbReference type="ARBA" id="ARBA00022723"/>
    </source>
</evidence>
<keyword evidence="13" id="KW-1185">Reference proteome</keyword>
<keyword evidence="5" id="KW-0378">Hydrolase</keyword>